<keyword evidence="2" id="KW-1185">Reference proteome</keyword>
<protein>
    <submittedName>
        <fullName evidence="1">Uncharacterized protein</fullName>
    </submittedName>
</protein>
<gene>
    <name evidence="1" type="ordered locus">CHY_1183</name>
</gene>
<dbReference type="STRING" id="246194.CHY_1183"/>
<reference evidence="1 2" key="1">
    <citation type="journal article" date="2005" name="PLoS Genet.">
        <title>Life in hot carbon monoxide: the complete genome sequence of Carboxydothermus hydrogenoformans Z-2901.</title>
        <authorList>
            <person name="Wu M."/>
            <person name="Ren Q."/>
            <person name="Durkin A.S."/>
            <person name="Daugherty S.C."/>
            <person name="Brinkac L.M."/>
            <person name="Dodson R.J."/>
            <person name="Madupu R."/>
            <person name="Sullivan S.A."/>
            <person name="Kolonay J.F."/>
            <person name="Haft D.H."/>
            <person name="Nelson W.C."/>
            <person name="Tallon L.J."/>
            <person name="Jones K.M."/>
            <person name="Ulrich L.E."/>
            <person name="Gonzalez J.M."/>
            <person name="Zhulin I.B."/>
            <person name="Robb F.T."/>
            <person name="Eisen J.A."/>
        </authorList>
    </citation>
    <scope>NUCLEOTIDE SEQUENCE [LARGE SCALE GENOMIC DNA]</scope>
    <source>
        <strain evidence="2">ATCC BAA-161 / DSM 6008 / Z-2901</strain>
    </source>
</reference>
<dbReference type="HOGENOM" id="CLU_3326145_0_0_9"/>
<evidence type="ECO:0000313" key="1">
    <source>
        <dbReference type="EMBL" id="ABB15681.1"/>
    </source>
</evidence>
<accession>Q3ACV6</accession>
<dbReference type="AlphaFoldDB" id="Q3ACV6"/>
<evidence type="ECO:0000313" key="2">
    <source>
        <dbReference type="Proteomes" id="UP000002706"/>
    </source>
</evidence>
<dbReference type="Proteomes" id="UP000002706">
    <property type="component" value="Chromosome"/>
</dbReference>
<name>Q3ACV6_CARHZ</name>
<organism evidence="1 2">
    <name type="scientific">Carboxydothermus hydrogenoformans (strain ATCC BAA-161 / DSM 6008 / Z-2901)</name>
    <dbReference type="NCBI Taxonomy" id="246194"/>
    <lineage>
        <taxon>Bacteria</taxon>
        <taxon>Bacillati</taxon>
        <taxon>Bacillota</taxon>
        <taxon>Clostridia</taxon>
        <taxon>Thermoanaerobacterales</taxon>
        <taxon>Thermoanaerobacteraceae</taxon>
        <taxon>Carboxydothermus</taxon>
    </lineage>
</organism>
<dbReference type="RefSeq" id="WP_011344104.1">
    <property type="nucleotide sequence ID" value="NC_007503.1"/>
</dbReference>
<proteinExistence type="predicted"/>
<dbReference type="eggNOG" id="COG0606">
    <property type="taxonomic scope" value="Bacteria"/>
</dbReference>
<sequence length="38" mass="4376">MDINRGLPGMQVVGIPNTAVKEARERINWRKKLGDKRQ</sequence>
<dbReference type="InParanoid" id="Q3ACV6"/>
<dbReference type="KEGG" id="chy:CHY_1183"/>
<dbReference type="EMBL" id="CP000141">
    <property type="protein sequence ID" value="ABB15681.1"/>
    <property type="molecule type" value="Genomic_DNA"/>
</dbReference>